<reference evidence="6 7" key="1">
    <citation type="journal article" date="2022" name="Environ. Microbiol. Rep.">
        <title>Eco-phylogenetic analyses reveal divergent evolution of vitamin B12 metabolism in the marine bacterial family 'Psychromonadaceae'.</title>
        <authorList>
            <person name="Jin X."/>
            <person name="Yang Y."/>
            <person name="Cao H."/>
            <person name="Gao B."/>
            <person name="Zhao Z."/>
        </authorList>
    </citation>
    <scope>NUCLEOTIDE SEQUENCE [LARGE SCALE GENOMIC DNA]</scope>
    <source>
        <strain evidence="6 7">MKS20</strain>
    </source>
</reference>
<dbReference type="InterPro" id="IPR006008">
    <property type="entry name" value="YciB"/>
</dbReference>
<keyword evidence="3 5" id="KW-1133">Transmembrane helix</keyword>
<dbReference type="Pfam" id="PF04279">
    <property type="entry name" value="IspA"/>
    <property type="match status" value="1"/>
</dbReference>
<dbReference type="Proteomes" id="UP001201273">
    <property type="component" value="Unassembled WGS sequence"/>
</dbReference>
<keyword evidence="1" id="KW-1003">Cell membrane</keyword>
<accession>A0ABS8WGE5</accession>
<evidence type="ECO:0000256" key="4">
    <source>
        <dbReference type="ARBA" id="ARBA00023136"/>
    </source>
</evidence>
<feature type="transmembrane region" description="Helical" evidence="5">
    <location>
        <begin position="12"/>
        <end position="29"/>
    </location>
</feature>
<evidence type="ECO:0000313" key="6">
    <source>
        <dbReference type="EMBL" id="MCE2597437.1"/>
    </source>
</evidence>
<feature type="transmembrane region" description="Helical" evidence="5">
    <location>
        <begin position="35"/>
        <end position="51"/>
    </location>
</feature>
<name>A0ABS8WGE5_9GAMM</name>
<organism evidence="6 7">
    <name type="scientific">Motilimonas cestriensis</name>
    <dbReference type="NCBI Taxonomy" id="2742685"/>
    <lineage>
        <taxon>Bacteria</taxon>
        <taxon>Pseudomonadati</taxon>
        <taxon>Pseudomonadota</taxon>
        <taxon>Gammaproteobacteria</taxon>
        <taxon>Alteromonadales</taxon>
        <taxon>Alteromonadales genera incertae sedis</taxon>
        <taxon>Motilimonas</taxon>
    </lineage>
</organism>
<evidence type="ECO:0000256" key="2">
    <source>
        <dbReference type="ARBA" id="ARBA00022692"/>
    </source>
</evidence>
<keyword evidence="2 5" id="KW-0812">Transmembrane</keyword>
<sequence length="188" mass="21546">MNIINQYLNKHIFYEIAPIVIFFVASKVWGITPAIYAIIVSTVLFSAFEFYKHRKIPVLPFITLILVASLGGATIAFENEVFIKIKTSIGFGVFGLILFISQRFGKSVLKRALEGQIYLSEEGWSLLTNNWSGLSLLFAIMNECVWRTQSTELWVTFTTFLSFFSIFGFMYFTKSIASKYWLEPKQTP</sequence>
<keyword evidence="4 5" id="KW-0472">Membrane</keyword>
<dbReference type="PANTHER" id="PTHR36917">
    <property type="entry name" value="INTRACELLULAR SEPTATION PROTEIN A-RELATED"/>
    <property type="match status" value="1"/>
</dbReference>
<gene>
    <name evidence="6" type="ORF">K6Y31_21975</name>
</gene>
<evidence type="ECO:0000256" key="5">
    <source>
        <dbReference type="SAM" id="Phobius"/>
    </source>
</evidence>
<evidence type="ECO:0000256" key="3">
    <source>
        <dbReference type="ARBA" id="ARBA00022989"/>
    </source>
</evidence>
<feature type="transmembrane region" description="Helical" evidence="5">
    <location>
        <begin position="58"/>
        <end position="77"/>
    </location>
</feature>
<evidence type="ECO:0000256" key="1">
    <source>
        <dbReference type="ARBA" id="ARBA00022475"/>
    </source>
</evidence>
<protein>
    <submittedName>
        <fullName evidence="6">Septation protein IspZ</fullName>
    </submittedName>
</protein>
<feature type="transmembrane region" description="Helical" evidence="5">
    <location>
        <begin position="153"/>
        <end position="172"/>
    </location>
</feature>
<keyword evidence="7" id="KW-1185">Reference proteome</keyword>
<dbReference type="EMBL" id="JAIMJA010000064">
    <property type="protein sequence ID" value="MCE2597437.1"/>
    <property type="molecule type" value="Genomic_DNA"/>
</dbReference>
<feature type="transmembrane region" description="Helical" evidence="5">
    <location>
        <begin position="83"/>
        <end position="102"/>
    </location>
</feature>
<comment type="caution">
    <text evidence="6">The sequence shown here is derived from an EMBL/GenBank/DDBJ whole genome shotgun (WGS) entry which is preliminary data.</text>
</comment>
<evidence type="ECO:0000313" key="7">
    <source>
        <dbReference type="Proteomes" id="UP001201273"/>
    </source>
</evidence>
<dbReference type="RefSeq" id="WP_233055168.1">
    <property type="nucleotide sequence ID" value="NZ_JAIMJA010000064.1"/>
</dbReference>
<proteinExistence type="predicted"/>
<dbReference type="PANTHER" id="PTHR36917:SF1">
    <property type="entry name" value="INNER MEMBRANE-SPANNING PROTEIN YCIB"/>
    <property type="match status" value="1"/>
</dbReference>